<keyword evidence="2" id="KW-0614">Plasmid</keyword>
<dbReference type="InterPro" id="IPR039422">
    <property type="entry name" value="MarR/SlyA-like"/>
</dbReference>
<protein>
    <submittedName>
        <fullName evidence="2">MarR family transcriptional regulator</fullName>
    </submittedName>
</protein>
<dbReference type="PROSITE" id="PS50995">
    <property type="entry name" value="HTH_MARR_2"/>
    <property type="match status" value="1"/>
</dbReference>
<dbReference type="EMBL" id="CP038639">
    <property type="protein sequence ID" value="QBY56215.1"/>
    <property type="molecule type" value="Genomic_DNA"/>
</dbReference>
<dbReference type="SMART" id="SM00347">
    <property type="entry name" value="HTH_MARR"/>
    <property type="match status" value="1"/>
</dbReference>
<evidence type="ECO:0000313" key="3">
    <source>
        <dbReference type="Proteomes" id="UP000295294"/>
    </source>
</evidence>
<feature type="domain" description="HTH marR-type" evidence="1">
    <location>
        <begin position="26"/>
        <end position="160"/>
    </location>
</feature>
<dbReference type="PANTHER" id="PTHR33164">
    <property type="entry name" value="TRANSCRIPTIONAL REGULATOR, MARR FAMILY"/>
    <property type="match status" value="1"/>
</dbReference>
<accession>A0A4P7LK58</accession>
<name>A0A4P7LK58_9BURK</name>
<proteinExistence type="predicted"/>
<dbReference type="OrthoDB" id="8962745at2"/>
<organism evidence="2 3">
    <name type="scientific">Cupriavidus oxalaticus</name>
    <dbReference type="NCBI Taxonomy" id="96344"/>
    <lineage>
        <taxon>Bacteria</taxon>
        <taxon>Pseudomonadati</taxon>
        <taxon>Pseudomonadota</taxon>
        <taxon>Betaproteobacteria</taxon>
        <taxon>Burkholderiales</taxon>
        <taxon>Burkholderiaceae</taxon>
        <taxon>Cupriavidus</taxon>
    </lineage>
</organism>
<dbReference type="Gene3D" id="1.10.10.10">
    <property type="entry name" value="Winged helix-like DNA-binding domain superfamily/Winged helix DNA-binding domain"/>
    <property type="match status" value="1"/>
</dbReference>
<dbReference type="GO" id="GO:0006950">
    <property type="term" value="P:response to stress"/>
    <property type="evidence" value="ECO:0007669"/>
    <property type="project" value="TreeGrafter"/>
</dbReference>
<dbReference type="PANTHER" id="PTHR33164:SF57">
    <property type="entry name" value="MARR-FAMILY TRANSCRIPTIONAL REGULATOR"/>
    <property type="match status" value="1"/>
</dbReference>
<dbReference type="AlphaFoldDB" id="A0A4P7LK58"/>
<dbReference type="RefSeq" id="WP_135707378.1">
    <property type="nucleotide sequence ID" value="NZ_CP038639.1"/>
</dbReference>
<reference evidence="2 3" key="1">
    <citation type="submission" date="2019-03" db="EMBL/GenBank/DDBJ databases">
        <title>Efficiently degradation of phenoxyalkanoic acid herbicides by Cupriavidus oxalaticus strain X32.</title>
        <authorList>
            <person name="Sheng X."/>
        </authorList>
    </citation>
    <scope>NUCLEOTIDE SEQUENCE [LARGE SCALE GENOMIC DNA]</scope>
    <source>
        <strain evidence="2 3">X32</strain>
        <plasmid evidence="2 3">unnamed4</plasmid>
    </source>
</reference>
<evidence type="ECO:0000313" key="2">
    <source>
        <dbReference type="EMBL" id="QBY56215.1"/>
    </source>
</evidence>
<dbReference type="Proteomes" id="UP000295294">
    <property type="component" value="Plasmid unnamed4"/>
</dbReference>
<dbReference type="Pfam" id="PF12802">
    <property type="entry name" value="MarR_2"/>
    <property type="match status" value="1"/>
</dbReference>
<dbReference type="KEGG" id="cox:E0W60_34745"/>
<sequence length="165" mass="17914">MSTHHSVSGDSMIGNKQLAQLQRSRQRGLSRLLLLARRNFLARVSASLEACDLPAVPDACVMVLPYIDLEGTRSTVIAQRAGTTRQAVSQVVAVLEQLGLVSKQVDEADARALIVAFTPAGLDYLVQMHAVIDQIEQEIAQSIGTAEMEIVRRTLELMAYGRQGG</sequence>
<geneLocation type="plasmid" evidence="2">
    <name>unnamed4</name>
</geneLocation>
<dbReference type="GO" id="GO:0003700">
    <property type="term" value="F:DNA-binding transcription factor activity"/>
    <property type="evidence" value="ECO:0007669"/>
    <property type="project" value="InterPro"/>
</dbReference>
<evidence type="ECO:0000259" key="1">
    <source>
        <dbReference type="PROSITE" id="PS50995"/>
    </source>
</evidence>
<dbReference type="InterPro" id="IPR036388">
    <property type="entry name" value="WH-like_DNA-bd_sf"/>
</dbReference>
<dbReference type="InterPro" id="IPR000835">
    <property type="entry name" value="HTH_MarR-typ"/>
</dbReference>
<dbReference type="InterPro" id="IPR036390">
    <property type="entry name" value="WH_DNA-bd_sf"/>
</dbReference>
<gene>
    <name evidence="2" type="ORF">E0W60_34745</name>
</gene>
<dbReference type="SUPFAM" id="SSF46785">
    <property type="entry name" value="Winged helix' DNA-binding domain"/>
    <property type="match status" value="1"/>
</dbReference>